<sequence>MFNVISNIEKKAAQSSTILSMLSKHSEKMEPSDVAVLIELASELSAEISSWFLGIESKNTSSIK</sequence>
<dbReference type="RefSeq" id="WP_099137278.1">
    <property type="nucleotide sequence ID" value="NZ_CAWNNJ010000101.1"/>
</dbReference>
<dbReference type="Proteomes" id="UP000225833">
    <property type="component" value="Unassembled WGS sequence"/>
</dbReference>
<evidence type="ECO:0000313" key="1">
    <source>
        <dbReference type="EMBL" id="PHM23725.1"/>
    </source>
</evidence>
<proteinExistence type="predicted"/>
<reference evidence="1 2" key="1">
    <citation type="journal article" date="2017" name="Nat. Microbiol.">
        <title>Natural product diversity associated with the nematode symbionts Photorhabdus and Xenorhabdus.</title>
        <authorList>
            <person name="Tobias N.J."/>
            <person name="Wolff H."/>
            <person name="Djahanschiri B."/>
            <person name="Grundmann F."/>
            <person name="Kronenwerth M."/>
            <person name="Shi Y.M."/>
            <person name="Simonyi S."/>
            <person name="Grun P."/>
            <person name="Shapiro-Ilan D."/>
            <person name="Pidot S.J."/>
            <person name="Stinear T.P."/>
            <person name="Ebersberger I."/>
            <person name="Bode H.B."/>
        </authorList>
    </citation>
    <scope>NUCLEOTIDE SEQUENCE [LARGE SCALE GENOMIC DNA]</scope>
    <source>
        <strain evidence="1 2">DSM 16342</strain>
    </source>
</reference>
<gene>
    <name evidence="1" type="ORF">Xbud_03496</name>
</gene>
<dbReference type="AlphaFoldDB" id="A0A2D0IPH6"/>
<protein>
    <submittedName>
        <fullName evidence="1">Uncharacterized protein</fullName>
    </submittedName>
</protein>
<dbReference type="EMBL" id="NIBS01000033">
    <property type="protein sequence ID" value="PHM23725.1"/>
    <property type="molecule type" value="Genomic_DNA"/>
</dbReference>
<name>A0A2D0IPH6_XENBU</name>
<organism evidence="1 2">
    <name type="scientific">Xenorhabdus budapestensis</name>
    <dbReference type="NCBI Taxonomy" id="290110"/>
    <lineage>
        <taxon>Bacteria</taxon>
        <taxon>Pseudomonadati</taxon>
        <taxon>Pseudomonadota</taxon>
        <taxon>Gammaproteobacteria</taxon>
        <taxon>Enterobacterales</taxon>
        <taxon>Morganellaceae</taxon>
        <taxon>Xenorhabdus</taxon>
    </lineage>
</organism>
<accession>A0A2D0IPH6</accession>
<comment type="caution">
    <text evidence="1">The sequence shown here is derived from an EMBL/GenBank/DDBJ whole genome shotgun (WGS) entry which is preliminary data.</text>
</comment>
<evidence type="ECO:0000313" key="2">
    <source>
        <dbReference type="Proteomes" id="UP000225833"/>
    </source>
</evidence>